<dbReference type="Proteomes" id="UP000095284">
    <property type="component" value="Unplaced"/>
</dbReference>
<dbReference type="SUPFAM" id="SSF52540">
    <property type="entry name" value="P-loop containing nucleoside triphosphate hydrolases"/>
    <property type="match status" value="1"/>
</dbReference>
<dbReference type="GO" id="GO:0008146">
    <property type="term" value="F:sulfotransferase activity"/>
    <property type="evidence" value="ECO:0007669"/>
    <property type="project" value="InterPro"/>
</dbReference>
<protein>
    <submittedName>
        <fullName evidence="5">Sulfotransfer_1 domain-containing protein</fullName>
    </submittedName>
</protein>
<evidence type="ECO:0000256" key="1">
    <source>
        <dbReference type="ARBA" id="ARBA00005771"/>
    </source>
</evidence>
<proteinExistence type="inferred from homology"/>
<dbReference type="FunFam" id="3.40.50.300:FF:000433">
    <property type="entry name" value="Estrogen sulfotransferase"/>
    <property type="match status" value="1"/>
</dbReference>
<dbReference type="WBParaSite" id="BXY_1170600.1">
    <property type="protein sequence ID" value="BXY_1170600.1"/>
    <property type="gene ID" value="BXY_1170600"/>
</dbReference>
<evidence type="ECO:0000313" key="5">
    <source>
        <dbReference type="WBParaSite" id="BXY_1170600.1"/>
    </source>
</evidence>
<evidence type="ECO:0000259" key="3">
    <source>
        <dbReference type="Pfam" id="PF00685"/>
    </source>
</evidence>
<dbReference type="Gene3D" id="3.40.50.300">
    <property type="entry name" value="P-loop containing nucleotide triphosphate hydrolases"/>
    <property type="match status" value="1"/>
</dbReference>
<dbReference type="Pfam" id="PF00685">
    <property type="entry name" value="Sulfotransfer_1"/>
    <property type="match status" value="1"/>
</dbReference>
<dbReference type="InterPro" id="IPR027417">
    <property type="entry name" value="P-loop_NTPase"/>
</dbReference>
<reference evidence="5" key="1">
    <citation type="submission" date="2016-11" db="UniProtKB">
        <authorList>
            <consortium name="WormBaseParasite"/>
        </authorList>
    </citation>
    <scope>IDENTIFICATION</scope>
</reference>
<dbReference type="PANTHER" id="PTHR11783">
    <property type="entry name" value="SULFOTRANSFERASE SULT"/>
    <property type="match status" value="1"/>
</dbReference>
<sequence length="318" mass="37846">MSLDVMKDVSILQDKYFFHVPHAHLIADYVWPGLIMSPQRVIDLRKEEFTEDDVLIASYPKSGTTWMTEIVSALHYGGDTDALKKVRQDERVPWLELEHSYWWVKMFYEYHKHEAEQCKARPRRVAFTHLPLEMLPDSVLFGKCKVVYVARNPKDNAVSFYHFHRMARFLGLQKNLNWNDFFALYVSGSIYCGSWFEHVLGYWKFSQKLKDRVLFCKYEDLKRDMKGEIDKIADFIDMKVSPEKMQKVYDHCTFDSMKKNPMANRNSRMLLDQTVVKFMRKGQVGDWKNYFTFAQSELFDELYKLKMEGTGLTFEFEQ</sequence>
<dbReference type="InterPro" id="IPR000863">
    <property type="entry name" value="Sulfotransferase_dom"/>
</dbReference>
<accession>A0A1I7SF94</accession>
<dbReference type="AlphaFoldDB" id="A0A1I7SF94"/>
<evidence type="ECO:0000256" key="2">
    <source>
        <dbReference type="ARBA" id="ARBA00022679"/>
    </source>
</evidence>
<evidence type="ECO:0000313" key="4">
    <source>
        <dbReference type="Proteomes" id="UP000095284"/>
    </source>
</evidence>
<comment type="similarity">
    <text evidence="1">Belongs to the sulfotransferase 1 family.</text>
</comment>
<organism evidence="4 5">
    <name type="scientific">Bursaphelenchus xylophilus</name>
    <name type="common">Pinewood nematode worm</name>
    <name type="synonym">Aphelenchoides xylophilus</name>
    <dbReference type="NCBI Taxonomy" id="6326"/>
    <lineage>
        <taxon>Eukaryota</taxon>
        <taxon>Metazoa</taxon>
        <taxon>Ecdysozoa</taxon>
        <taxon>Nematoda</taxon>
        <taxon>Chromadorea</taxon>
        <taxon>Rhabditida</taxon>
        <taxon>Tylenchina</taxon>
        <taxon>Tylenchomorpha</taxon>
        <taxon>Aphelenchoidea</taxon>
        <taxon>Aphelenchoididae</taxon>
        <taxon>Bursaphelenchus</taxon>
    </lineage>
</organism>
<name>A0A1I7SF94_BURXY</name>
<keyword evidence="2" id="KW-0808">Transferase</keyword>
<feature type="domain" description="Sulfotransferase" evidence="3">
    <location>
        <begin position="52"/>
        <end position="311"/>
    </location>
</feature>
<dbReference type="eggNOG" id="KOG1584">
    <property type="taxonomic scope" value="Eukaryota"/>
</dbReference>